<dbReference type="PROSITE" id="PS51066">
    <property type="entry name" value="ZF_FPG_2"/>
    <property type="match status" value="1"/>
</dbReference>
<dbReference type="PANTHER" id="PTHR22993:SF9">
    <property type="entry name" value="FORMAMIDOPYRIMIDINE-DNA GLYCOSYLASE"/>
    <property type="match status" value="1"/>
</dbReference>
<dbReference type="HAMAP" id="MF_00103">
    <property type="entry name" value="Fapy_DNA_glycosyl"/>
    <property type="match status" value="1"/>
</dbReference>
<dbReference type="FunFam" id="3.20.190.10:FF:000001">
    <property type="entry name" value="Formamidopyrimidine-DNA glycosylase"/>
    <property type="match status" value="1"/>
</dbReference>
<comment type="function">
    <text evidence="15">Involved in base excision repair of DNA damaged by oxidation or by mutagenic agents. Acts as DNA glycosylase that recognizes and removes damaged bases. Has a preference for oxidized purines, such as 7,8-dihydro-8-oxoguanine (8-oxoG). Has AP (apurinic/apyrimidinic) lyase activity and introduces nicks in the DNA strand. Cleaves the DNA backbone by beta-delta elimination to generate a single-strand break at the site of the removed base with both 3'- and 5'-phosphates.</text>
</comment>
<dbReference type="GO" id="GO:0034039">
    <property type="term" value="F:8-oxo-7,8-dihydroguanine DNA N-glycosylase activity"/>
    <property type="evidence" value="ECO:0007669"/>
    <property type="project" value="TreeGrafter"/>
</dbReference>
<comment type="cofactor">
    <cofactor evidence="15">
        <name>Zn(2+)</name>
        <dbReference type="ChEBI" id="CHEBI:29105"/>
    </cofactor>
    <text evidence="15">Binds 1 zinc ion per subunit.</text>
</comment>
<evidence type="ECO:0000256" key="10">
    <source>
        <dbReference type="ARBA" id="ARBA00023204"/>
    </source>
</evidence>
<dbReference type="GO" id="GO:0003684">
    <property type="term" value="F:damaged DNA binding"/>
    <property type="evidence" value="ECO:0007669"/>
    <property type="project" value="InterPro"/>
</dbReference>
<dbReference type="GO" id="GO:0006284">
    <property type="term" value="P:base-excision repair"/>
    <property type="evidence" value="ECO:0007669"/>
    <property type="project" value="InterPro"/>
</dbReference>
<reference evidence="16" key="1">
    <citation type="submission" date="2017-06" db="EMBL/GenBank/DDBJ databases">
        <title>Genome sequencing of pathogenic and non-pathogenic strains within Bisgaard taxon 40.</title>
        <authorList>
            <person name="Ladner J.T."/>
            <person name="Lovett S.P."/>
            <person name="Koroleva G."/>
            <person name="Lorch J.M."/>
        </authorList>
    </citation>
    <scope>NUCLEOTIDE SEQUENCE</scope>
    <source>
        <strain evidence="16">27576-1-I1</strain>
    </source>
</reference>
<dbReference type="SUPFAM" id="SSF81624">
    <property type="entry name" value="N-terminal domain of MutM-like DNA repair proteins"/>
    <property type="match status" value="1"/>
</dbReference>
<evidence type="ECO:0000313" key="17">
    <source>
        <dbReference type="Proteomes" id="UP000955338"/>
    </source>
</evidence>
<keyword evidence="9 15" id="KW-0238">DNA-binding</keyword>
<dbReference type="EMBL" id="CP022011">
    <property type="protein sequence ID" value="QDJ14143.1"/>
    <property type="molecule type" value="Genomic_DNA"/>
</dbReference>
<evidence type="ECO:0000256" key="13">
    <source>
        <dbReference type="ARBA" id="ARBA00023295"/>
    </source>
</evidence>
<dbReference type="InterPro" id="IPR020629">
    <property type="entry name" value="FPG_Glyclase"/>
</dbReference>
<dbReference type="SMART" id="SM01232">
    <property type="entry name" value="H2TH"/>
    <property type="match status" value="1"/>
</dbReference>
<accession>A0A8E3MFA4</accession>
<name>A0A8E3MFA4_9PAST</name>
<dbReference type="NCBIfam" id="NF002211">
    <property type="entry name" value="PRK01103.1"/>
    <property type="match status" value="1"/>
</dbReference>
<dbReference type="SUPFAM" id="SSF57716">
    <property type="entry name" value="Glucocorticoid receptor-like (DNA-binding domain)"/>
    <property type="match status" value="1"/>
</dbReference>
<dbReference type="FunFam" id="1.10.8.50:FF:000003">
    <property type="entry name" value="Formamidopyrimidine-DNA glycosylase"/>
    <property type="match status" value="1"/>
</dbReference>
<sequence>MPELPEVETAKNGILPYVKSATIQTLTIRTAKLRHPISPELFDLANQVVLEIQRRAKYLIFKLNNGYILVHLGMSGSLRLVENTASPQKHDHIDMLLDNGKILRYNDPRKFGAWLWVEDLENYPLLTKLGPEPLTEAFSADYLYQVSRKKTTAIKTFLMNNQIVVGVGNIYANESLFLCGIHPTMPAMKLTQSEAKQVVTTIKKVLSEAIKQGGTTLQDFLQPDGRPGYFAQQLLVYGRKAQPCVTCGQLIESMVIGQRNSFYCPQCQTRK</sequence>
<gene>
    <name evidence="15" type="primary">mutM</name>
    <name evidence="15" type="synonym">fpg</name>
    <name evidence="16" type="ORF">CEP48_01320</name>
</gene>
<evidence type="ECO:0000256" key="9">
    <source>
        <dbReference type="ARBA" id="ARBA00023125"/>
    </source>
</evidence>
<evidence type="ECO:0000256" key="2">
    <source>
        <dbReference type="ARBA" id="ARBA00009409"/>
    </source>
</evidence>
<dbReference type="InterPro" id="IPR010663">
    <property type="entry name" value="Znf_FPG/IleRS"/>
</dbReference>
<dbReference type="InterPro" id="IPR015887">
    <property type="entry name" value="DNA_glyclase_Znf_dom_DNA_BS"/>
</dbReference>
<dbReference type="Gene3D" id="1.10.8.50">
    <property type="match status" value="1"/>
</dbReference>
<feature type="binding site" evidence="15">
    <location>
        <position position="150"/>
    </location>
    <ligand>
        <name>DNA</name>
        <dbReference type="ChEBI" id="CHEBI:16991"/>
    </ligand>
</feature>
<dbReference type="Pfam" id="PF06827">
    <property type="entry name" value="zf-FPG_IleRS"/>
    <property type="match status" value="1"/>
</dbReference>
<keyword evidence="6 15" id="KW-0863">Zinc-finger</keyword>
<feature type="binding site" evidence="15">
    <location>
        <position position="109"/>
    </location>
    <ligand>
        <name>DNA</name>
        <dbReference type="ChEBI" id="CHEBI:16991"/>
    </ligand>
</feature>
<keyword evidence="5 15" id="KW-0227">DNA damage</keyword>
<keyword evidence="10 15" id="KW-0234">DNA repair</keyword>
<keyword evidence="12 15" id="KW-0511">Multifunctional enzyme</keyword>
<evidence type="ECO:0000313" key="16">
    <source>
        <dbReference type="EMBL" id="QDJ14143.1"/>
    </source>
</evidence>
<dbReference type="Pfam" id="PF01149">
    <property type="entry name" value="Fapy_DNA_glyco"/>
    <property type="match status" value="1"/>
</dbReference>
<evidence type="ECO:0000256" key="15">
    <source>
        <dbReference type="HAMAP-Rule" id="MF_00103"/>
    </source>
</evidence>
<dbReference type="SMART" id="SM00898">
    <property type="entry name" value="Fapy_DNA_glyco"/>
    <property type="match status" value="1"/>
</dbReference>
<evidence type="ECO:0000256" key="14">
    <source>
        <dbReference type="ARBA" id="ARBA00044632"/>
    </source>
</evidence>
<keyword evidence="17" id="KW-1185">Reference proteome</keyword>
<dbReference type="GO" id="GO:0008270">
    <property type="term" value="F:zinc ion binding"/>
    <property type="evidence" value="ECO:0007669"/>
    <property type="project" value="UniProtKB-UniRule"/>
</dbReference>
<evidence type="ECO:0000256" key="12">
    <source>
        <dbReference type="ARBA" id="ARBA00023268"/>
    </source>
</evidence>
<dbReference type="RefSeq" id="WP_261919773.1">
    <property type="nucleotide sequence ID" value="NZ_CP022011.1"/>
</dbReference>
<evidence type="ECO:0000256" key="1">
    <source>
        <dbReference type="ARBA" id="ARBA00001668"/>
    </source>
</evidence>
<evidence type="ECO:0000256" key="8">
    <source>
        <dbReference type="ARBA" id="ARBA00022833"/>
    </source>
</evidence>
<feature type="active site" description="Proton donor" evidence="15">
    <location>
        <position position="3"/>
    </location>
</feature>
<feature type="active site" description="Schiff-base intermediate with DNA" evidence="15">
    <location>
        <position position="2"/>
    </location>
</feature>
<dbReference type="EC" id="4.2.99.18" evidence="15"/>
<dbReference type="AlphaFoldDB" id="A0A8E3MFA4"/>
<keyword evidence="7 15" id="KW-0378">Hydrolase</keyword>
<dbReference type="InterPro" id="IPR015886">
    <property type="entry name" value="H2TH_FPG"/>
</dbReference>
<dbReference type="PROSITE" id="PS01242">
    <property type="entry name" value="ZF_FPG_1"/>
    <property type="match status" value="1"/>
</dbReference>
<organism evidence="16 17">
    <name type="scientific">Mergibacter septicus</name>
    <dbReference type="NCBI Taxonomy" id="221402"/>
    <lineage>
        <taxon>Bacteria</taxon>
        <taxon>Pseudomonadati</taxon>
        <taxon>Pseudomonadota</taxon>
        <taxon>Gammaproteobacteria</taxon>
        <taxon>Pasteurellales</taxon>
        <taxon>Pasteurellaceae</taxon>
        <taxon>Mergibacter</taxon>
    </lineage>
</organism>
<dbReference type="PROSITE" id="PS51068">
    <property type="entry name" value="FPG_CAT"/>
    <property type="match status" value="1"/>
</dbReference>
<feature type="binding site" evidence="15">
    <location>
        <position position="90"/>
    </location>
    <ligand>
        <name>DNA</name>
        <dbReference type="ChEBI" id="CHEBI:16991"/>
    </ligand>
</feature>
<feature type="active site" description="Proton donor; for beta-elimination activity" evidence="15">
    <location>
        <position position="57"/>
    </location>
</feature>
<evidence type="ECO:0000256" key="3">
    <source>
        <dbReference type="ARBA" id="ARBA00011245"/>
    </source>
</evidence>
<protein>
    <recommendedName>
        <fullName evidence="15">Formamidopyrimidine-DNA glycosylase</fullName>
        <shortName evidence="15">Fapy-DNA glycosylase</shortName>
        <ecNumber evidence="15">3.2.2.23</ecNumber>
    </recommendedName>
    <alternativeName>
        <fullName evidence="15">DNA-(apurinic or apyrimidinic site) lyase MutM</fullName>
        <shortName evidence="15">AP lyase MutM</shortName>
        <ecNumber evidence="15">4.2.99.18</ecNumber>
    </alternativeName>
</protein>
<dbReference type="Pfam" id="PF06831">
    <property type="entry name" value="H2TH"/>
    <property type="match status" value="1"/>
</dbReference>
<keyword evidence="4 15" id="KW-0479">Metal-binding</keyword>
<feature type="active site" description="Proton donor; for delta-elimination activity" evidence="15">
    <location>
        <position position="259"/>
    </location>
</feature>
<evidence type="ECO:0000256" key="11">
    <source>
        <dbReference type="ARBA" id="ARBA00023239"/>
    </source>
</evidence>
<dbReference type="InterPro" id="IPR010979">
    <property type="entry name" value="Ribosomal_uS13-like_H2TH"/>
</dbReference>
<evidence type="ECO:0000256" key="5">
    <source>
        <dbReference type="ARBA" id="ARBA00022763"/>
    </source>
</evidence>
<comment type="catalytic activity">
    <reaction evidence="1 15">
        <text>Hydrolysis of DNA containing ring-opened 7-methylguanine residues, releasing 2,6-diamino-4-hydroxy-5-(N-methyl)formamidopyrimidine.</text>
        <dbReference type="EC" id="3.2.2.23"/>
    </reaction>
</comment>
<keyword evidence="8 15" id="KW-0862">Zinc</keyword>
<dbReference type="PANTHER" id="PTHR22993">
    <property type="entry name" value="FORMAMIDOPYRIMIDINE-DNA GLYCOSYLASE"/>
    <property type="match status" value="1"/>
</dbReference>
<proteinExistence type="inferred from homology"/>
<dbReference type="InterPro" id="IPR035937">
    <property type="entry name" value="FPG_N"/>
</dbReference>
<evidence type="ECO:0000256" key="6">
    <source>
        <dbReference type="ARBA" id="ARBA00022771"/>
    </source>
</evidence>
<comment type="similarity">
    <text evidence="2 15">Belongs to the FPG family.</text>
</comment>
<keyword evidence="13 15" id="KW-0326">Glycosidase</keyword>
<keyword evidence="11 15" id="KW-0456">Lyase</keyword>
<dbReference type="NCBIfam" id="TIGR00577">
    <property type="entry name" value="fpg"/>
    <property type="match status" value="1"/>
</dbReference>
<evidence type="ECO:0000256" key="7">
    <source>
        <dbReference type="ARBA" id="ARBA00022801"/>
    </source>
</evidence>
<dbReference type="CDD" id="cd08966">
    <property type="entry name" value="EcFpg-like_N"/>
    <property type="match status" value="1"/>
</dbReference>
<dbReference type="InterPro" id="IPR012319">
    <property type="entry name" value="FPG_cat"/>
</dbReference>
<dbReference type="SUPFAM" id="SSF46946">
    <property type="entry name" value="S13-like H2TH domain"/>
    <property type="match status" value="1"/>
</dbReference>
<dbReference type="InterPro" id="IPR000214">
    <property type="entry name" value="Znf_DNA_glyclase/AP_lyase"/>
</dbReference>
<dbReference type="Proteomes" id="UP000955338">
    <property type="component" value="Chromosome"/>
</dbReference>
<comment type="subunit">
    <text evidence="3 15">Monomer.</text>
</comment>
<dbReference type="Gene3D" id="3.20.190.10">
    <property type="entry name" value="MutM-like, N-terminal"/>
    <property type="match status" value="1"/>
</dbReference>
<evidence type="ECO:0000256" key="4">
    <source>
        <dbReference type="ARBA" id="ARBA00022723"/>
    </source>
</evidence>
<dbReference type="EC" id="3.2.2.23" evidence="15"/>
<dbReference type="GO" id="GO:0140078">
    <property type="term" value="F:class I DNA-(apurinic or apyrimidinic site) endonuclease activity"/>
    <property type="evidence" value="ECO:0007669"/>
    <property type="project" value="UniProtKB-EC"/>
</dbReference>
<comment type="catalytic activity">
    <reaction evidence="14 15">
        <text>2'-deoxyribonucleotide-(2'-deoxyribose 5'-phosphate)-2'-deoxyribonucleotide-DNA = a 3'-end 2'-deoxyribonucleotide-(2,3-dehydro-2,3-deoxyribose 5'-phosphate)-DNA + a 5'-end 5'-phospho-2'-deoxyribonucleoside-DNA + H(+)</text>
        <dbReference type="Rhea" id="RHEA:66592"/>
        <dbReference type="Rhea" id="RHEA-COMP:13180"/>
        <dbReference type="Rhea" id="RHEA-COMP:16897"/>
        <dbReference type="Rhea" id="RHEA-COMP:17067"/>
        <dbReference type="ChEBI" id="CHEBI:15378"/>
        <dbReference type="ChEBI" id="CHEBI:136412"/>
        <dbReference type="ChEBI" id="CHEBI:157695"/>
        <dbReference type="ChEBI" id="CHEBI:167181"/>
        <dbReference type="EC" id="4.2.99.18"/>
    </reaction>
</comment>